<dbReference type="InterPro" id="IPR013783">
    <property type="entry name" value="Ig-like_fold"/>
</dbReference>
<feature type="domain" description="Ig-like" evidence="2">
    <location>
        <begin position="29"/>
        <end position="134"/>
    </location>
</feature>
<dbReference type="SMART" id="SM00409">
    <property type="entry name" value="IG"/>
    <property type="match status" value="1"/>
</dbReference>
<protein>
    <submittedName>
        <fullName evidence="3">Immunoglobulin I-set domain protein</fullName>
    </submittedName>
</protein>
<evidence type="ECO:0000313" key="3">
    <source>
        <dbReference type="EMBL" id="OUC40199.1"/>
    </source>
</evidence>
<dbReference type="AlphaFoldDB" id="A0A1Y3E9A7"/>
<dbReference type="Gene3D" id="2.60.40.10">
    <property type="entry name" value="Immunoglobulins"/>
    <property type="match status" value="1"/>
</dbReference>
<dbReference type="PROSITE" id="PS50835">
    <property type="entry name" value="IG_LIKE"/>
    <property type="match status" value="1"/>
</dbReference>
<dbReference type="Pfam" id="PF07679">
    <property type="entry name" value="I-set"/>
    <property type="match status" value="1"/>
</dbReference>
<evidence type="ECO:0000259" key="2">
    <source>
        <dbReference type="PROSITE" id="PS50835"/>
    </source>
</evidence>
<name>A0A1Y3E9A7_9BILA</name>
<dbReference type="PANTHER" id="PTHR13817">
    <property type="entry name" value="TITIN"/>
    <property type="match status" value="1"/>
</dbReference>
<sequence length="158" mass="17760">MNSHTFYRWASHSFPRKTPKPMPLGFTSPHSSDRISAAESISYDDIGSALYFESELKDITSEAGTPVTFACKLVGDAERIVWRKDGQIMEEGDEFVQQYNSHNGWCKLTISEVFPEDQGIISCQAINKSNESVTSCFFTVQGKYLVVLSSADKDIYYC</sequence>
<keyword evidence="1" id="KW-0677">Repeat</keyword>
<dbReference type="InterPro" id="IPR036179">
    <property type="entry name" value="Ig-like_dom_sf"/>
</dbReference>
<accession>A0A1Y3E9A7</accession>
<comment type="caution">
    <text evidence="3">The sequence shown here is derived from an EMBL/GenBank/DDBJ whole genome shotgun (WGS) entry which is preliminary data.</text>
</comment>
<dbReference type="EMBL" id="LVZM01023174">
    <property type="protein sequence ID" value="OUC40199.1"/>
    <property type="molecule type" value="Genomic_DNA"/>
</dbReference>
<dbReference type="SUPFAM" id="SSF48726">
    <property type="entry name" value="Immunoglobulin"/>
    <property type="match status" value="1"/>
</dbReference>
<dbReference type="InterPro" id="IPR007110">
    <property type="entry name" value="Ig-like_dom"/>
</dbReference>
<evidence type="ECO:0000313" key="4">
    <source>
        <dbReference type="Proteomes" id="UP000243006"/>
    </source>
</evidence>
<dbReference type="InterPro" id="IPR003599">
    <property type="entry name" value="Ig_sub"/>
</dbReference>
<dbReference type="Proteomes" id="UP000243006">
    <property type="component" value="Unassembled WGS sequence"/>
</dbReference>
<reference evidence="3 4" key="1">
    <citation type="submission" date="2015-04" db="EMBL/GenBank/DDBJ databases">
        <title>Draft genome of the roundworm Trichinella nativa.</title>
        <authorList>
            <person name="Mitreva M."/>
        </authorList>
    </citation>
    <scope>NUCLEOTIDE SEQUENCE [LARGE SCALE GENOMIC DNA]</scope>
    <source>
        <strain evidence="3 4">ISS45</strain>
    </source>
</reference>
<proteinExistence type="predicted"/>
<gene>
    <name evidence="3" type="ORF">D917_04274</name>
</gene>
<dbReference type="InterPro" id="IPR013098">
    <property type="entry name" value="Ig_I-set"/>
</dbReference>
<dbReference type="InterPro" id="IPR050964">
    <property type="entry name" value="Striated_Muscle_Regulatory"/>
</dbReference>
<organism evidence="3 4">
    <name type="scientific">Trichinella nativa</name>
    <dbReference type="NCBI Taxonomy" id="6335"/>
    <lineage>
        <taxon>Eukaryota</taxon>
        <taxon>Metazoa</taxon>
        <taxon>Ecdysozoa</taxon>
        <taxon>Nematoda</taxon>
        <taxon>Enoplea</taxon>
        <taxon>Dorylaimia</taxon>
        <taxon>Trichinellida</taxon>
        <taxon>Trichinellidae</taxon>
        <taxon>Trichinella</taxon>
    </lineage>
</organism>
<dbReference type="PANTHER" id="PTHR13817:SF166">
    <property type="entry name" value="NEURONAL IGCAM-RELATED"/>
    <property type="match status" value="1"/>
</dbReference>
<evidence type="ECO:0000256" key="1">
    <source>
        <dbReference type="ARBA" id="ARBA00022737"/>
    </source>
</evidence>